<dbReference type="Proteomes" id="UP000054270">
    <property type="component" value="Unassembled WGS sequence"/>
</dbReference>
<evidence type="ECO:0000313" key="2">
    <source>
        <dbReference type="Proteomes" id="UP000054270"/>
    </source>
</evidence>
<accession>A0A0D2LXP2</accession>
<sequence length="279" mass="30872">MAVRQGTSESHTAVWIKTFVLTIINKVGRARLCATVCDSTGNTRLFRELLAAEIPTIFNLPDIVHFISNTIKDIVRLPVFKPTITVLRGVITKFHKSHLGEAELAVAHTATGITKGLDAIGKTRFGTIIIASWALQVNIPSIKIVVDRDNFDLGEFSQYFRMTSTSFQFELALARLIKVGLPALKSLTCLEANEADPGDVYVFWHAMIWAIHEELKDPLNEFPQDVQDQVIGILNSRHEQLLGSGNLSTAANVYLSGAYLNPSKVACLLSHRFTNKKSL</sequence>
<keyword evidence="2" id="KW-1185">Reference proteome</keyword>
<dbReference type="OrthoDB" id="3236755at2759"/>
<proteinExistence type="predicted"/>
<evidence type="ECO:0000313" key="1">
    <source>
        <dbReference type="EMBL" id="KJA15658.1"/>
    </source>
</evidence>
<dbReference type="AlphaFoldDB" id="A0A0D2LXP2"/>
<dbReference type="InterPro" id="IPR012337">
    <property type="entry name" value="RNaseH-like_sf"/>
</dbReference>
<evidence type="ECO:0008006" key="3">
    <source>
        <dbReference type="Google" id="ProtNLM"/>
    </source>
</evidence>
<organism evidence="1 2">
    <name type="scientific">Hypholoma sublateritium (strain FD-334 SS-4)</name>
    <dbReference type="NCBI Taxonomy" id="945553"/>
    <lineage>
        <taxon>Eukaryota</taxon>
        <taxon>Fungi</taxon>
        <taxon>Dikarya</taxon>
        <taxon>Basidiomycota</taxon>
        <taxon>Agaricomycotina</taxon>
        <taxon>Agaricomycetes</taxon>
        <taxon>Agaricomycetidae</taxon>
        <taxon>Agaricales</taxon>
        <taxon>Agaricineae</taxon>
        <taxon>Strophariaceae</taxon>
        <taxon>Hypholoma</taxon>
    </lineage>
</organism>
<dbReference type="EMBL" id="KN817638">
    <property type="protein sequence ID" value="KJA15658.1"/>
    <property type="molecule type" value="Genomic_DNA"/>
</dbReference>
<dbReference type="OMA" id="PDIVHFI"/>
<protein>
    <recommendedName>
        <fullName evidence="3">DUF659 domain-containing protein</fullName>
    </recommendedName>
</protein>
<reference evidence="2" key="1">
    <citation type="submission" date="2014-04" db="EMBL/GenBank/DDBJ databases">
        <title>Evolutionary Origins and Diversification of the Mycorrhizal Mutualists.</title>
        <authorList>
            <consortium name="DOE Joint Genome Institute"/>
            <consortium name="Mycorrhizal Genomics Consortium"/>
            <person name="Kohler A."/>
            <person name="Kuo A."/>
            <person name="Nagy L.G."/>
            <person name="Floudas D."/>
            <person name="Copeland A."/>
            <person name="Barry K.W."/>
            <person name="Cichocki N."/>
            <person name="Veneault-Fourrey C."/>
            <person name="LaButti K."/>
            <person name="Lindquist E.A."/>
            <person name="Lipzen A."/>
            <person name="Lundell T."/>
            <person name="Morin E."/>
            <person name="Murat C."/>
            <person name="Riley R."/>
            <person name="Ohm R."/>
            <person name="Sun H."/>
            <person name="Tunlid A."/>
            <person name="Henrissat B."/>
            <person name="Grigoriev I.V."/>
            <person name="Hibbett D.S."/>
            <person name="Martin F."/>
        </authorList>
    </citation>
    <scope>NUCLEOTIDE SEQUENCE [LARGE SCALE GENOMIC DNA]</scope>
    <source>
        <strain evidence="2">FD-334 SS-4</strain>
    </source>
</reference>
<name>A0A0D2LXP2_HYPSF</name>
<gene>
    <name evidence="1" type="ORF">HYPSUDRAFT_148772</name>
</gene>
<dbReference type="SUPFAM" id="SSF53098">
    <property type="entry name" value="Ribonuclease H-like"/>
    <property type="match status" value="1"/>
</dbReference>